<dbReference type="VEuPathDB" id="MicrosporidiaDB:THOM_2940"/>
<feature type="signal peptide" evidence="1">
    <location>
        <begin position="1"/>
        <end position="28"/>
    </location>
</feature>
<keyword evidence="3" id="KW-1185">Reference proteome</keyword>
<dbReference type="EMBL" id="JH994069">
    <property type="protein sequence ID" value="ELQ74142.1"/>
    <property type="molecule type" value="Genomic_DNA"/>
</dbReference>
<keyword evidence="1" id="KW-0732">Signal</keyword>
<proteinExistence type="predicted"/>
<dbReference type="Proteomes" id="UP000011185">
    <property type="component" value="Unassembled WGS sequence"/>
</dbReference>
<evidence type="ECO:0000256" key="1">
    <source>
        <dbReference type="SAM" id="SignalP"/>
    </source>
</evidence>
<accession>L7JTR2</accession>
<dbReference type="InParanoid" id="L7JTR2"/>
<gene>
    <name evidence="2" type="ORF">THOM_2940</name>
</gene>
<organism evidence="2 3">
    <name type="scientific">Trachipleistophora hominis</name>
    <name type="common">Microsporidian parasite</name>
    <dbReference type="NCBI Taxonomy" id="72359"/>
    <lineage>
        <taxon>Eukaryota</taxon>
        <taxon>Fungi</taxon>
        <taxon>Fungi incertae sedis</taxon>
        <taxon>Microsporidia</taxon>
        <taxon>Pleistophoridae</taxon>
        <taxon>Trachipleistophora</taxon>
    </lineage>
</organism>
<sequence length="460" mass="53771">MIRLQRKSLLKSQLILFLSSVFNMDSDGRVEPSFEIRVNKEEKQVDDHGLSYFYRDENEFCGDTVLNEKVIIGKNIQKGYKPNPTDYNESFSSEGDAKDKRKNNYKQIRFLSNNINGYMNDKDDFLSQNKKLRKAESNKSYKFSYMDNQTDKEKLCLEDISLVLKDEYLHQMNFYVKNKFLEPDDVIITPELVIAIVDTFAYNLKDNYKQDNEKSIVQDAENYLKCSLTLCFYWDSSIHAIFKICGDILNEATKSYGYNAIKTDDYKYTLVFKVFCTTLESIYEEVDGICDKLTHEILILLSSLSEQYNNDPKEIKQPINDNIQYILLFHLEVCRALRKNLMKVQRRLRITSILVSSRETKKKQKEVTNLDEYSISNVVIKHQKHELPSMNSNYSNKFQIFEELGNNLSTIKFSTSIENDQIAELVFRLNDLILQINVANQKLSILSNVPRQTKASEQNE</sequence>
<dbReference type="AlphaFoldDB" id="L7JTR2"/>
<dbReference type="OMA" id="RDENEFC"/>
<feature type="chain" id="PRO_5003979132" evidence="1">
    <location>
        <begin position="29"/>
        <end position="460"/>
    </location>
</feature>
<protein>
    <submittedName>
        <fullName evidence="2">Uncharacterized protein</fullName>
    </submittedName>
</protein>
<dbReference type="HOGENOM" id="CLU_594728_0_0_1"/>
<evidence type="ECO:0000313" key="3">
    <source>
        <dbReference type="Proteomes" id="UP000011185"/>
    </source>
</evidence>
<reference evidence="2 3" key="1">
    <citation type="journal article" date="2012" name="PLoS Pathog.">
        <title>The genome of the obligate intracellular parasite Trachipleistophora hominis: new insights into microsporidian genome dynamics and reductive evolution.</title>
        <authorList>
            <person name="Heinz E."/>
            <person name="Williams T.A."/>
            <person name="Nakjang S."/>
            <person name="Noel C.J."/>
            <person name="Swan D.C."/>
            <person name="Goldberg A.V."/>
            <person name="Harris S.R."/>
            <person name="Weinmaier T."/>
            <person name="Markert S."/>
            <person name="Becher D."/>
            <person name="Bernhardt J."/>
            <person name="Dagan T."/>
            <person name="Hacker C."/>
            <person name="Lucocq J.M."/>
            <person name="Schweder T."/>
            <person name="Rattei T."/>
            <person name="Hall N."/>
            <person name="Hirt R.P."/>
            <person name="Embley T.M."/>
        </authorList>
    </citation>
    <scope>NUCLEOTIDE SEQUENCE [LARGE SCALE GENOMIC DNA]</scope>
</reference>
<name>L7JTR2_TRAHO</name>
<evidence type="ECO:0000313" key="2">
    <source>
        <dbReference type="EMBL" id="ELQ74142.1"/>
    </source>
</evidence>